<dbReference type="EMBL" id="CCYA01000221">
    <property type="protein sequence ID" value="CEH13687.1"/>
    <property type="molecule type" value="Genomic_DNA"/>
</dbReference>
<evidence type="ECO:0000313" key="3">
    <source>
        <dbReference type="Proteomes" id="UP000054845"/>
    </source>
</evidence>
<reference evidence="2 3" key="1">
    <citation type="submission" date="2014-09" db="EMBL/GenBank/DDBJ databases">
        <authorList>
            <person name="Magalhaes I.L.F."/>
            <person name="Oliveira U."/>
            <person name="Santos F.R."/>
            <person name="Vidigal T.H.D.A."/>
            <person name="Brescovit A.D."/>
            <person name="Santos A.J."/>
        </authorList>
    </citation>
    <scope>NUCLEOTIDE SEQUENCE [LARGE SCALE GENOMIC DNA]</scope>
</reference>
<keyword evidence="3" id="KW-1185">Reference proteome</keyword>
<proteinExistence type="predicted"/>
<organism evidence="2 3">
    <name type="scientific">Ceraceosorus bombacis</name>
    <dbReference type="NCBI Taxonomy" id="401625"/>
    <lineage>
        <taxon>Eukaryota</taxon>
        <taxon>Fungi</taxon>
        <taxon>Dikarya</taxon>
        <taxon>Basidiomycota</taxon>
        <taxon>Ustilaginomycotina</taxon>
        <taxon>Exobasidiomycetes</taxon>
        <taxon>Ceraceosorales</taxon>
        <taxon>Ceraceosoraceae</taxon>
        <taxon>Ceraceosorus</taxon>
    </lineage>
</organism>
<feature type="region of interest" description="Disordered" evidence="1">
    <location>
        <begin position="1"/>
        <end position="52"/>
    </location>
</feature>
<dbReference type="Proteomes" id="UP000054845">
    <property type="component" value="Unassembled WGS sequence"/>
</dbReference>
<evidence type="ECO:0000256" key="1">
    <source>
        <dbReference type="SAM" id="MobiDB-lite"/>
    </source>
</evidence>
<protein>
    <submittedName>
        <fullName evidence="2">Uncharacterized protein</fullName>
    </submittedName>
</protein>
<sequence length="52" mass="5454">MASSAATSATRAALRQAKGALRKSMASRLRGMSEEEVKSESPSASTYPPLAR</sequence>
<evidence type="ECO:0000313" key="2">
    <source>
        <dbReference type="EMBL" id="CEH13687.1"/>
    </source>
</evidence>
<accession>A0A0P1BCS3</accession>
<dbReference type="AlphaFoldDB" id="A0A0P1BCS3"/>
<feature type="compositionally biased region" description="Low complexity" evidence="1">
    <location>
        <begin position="1"/>
        <end position="13"/>
    </location>
</feature>
<name>A0A0P1BCS3_9BASI</name>